<dbReference type="PANTHER" id="PTHR21328">
    <property type="entry name" value="POLY ADP-RIBOSE POLYMERASE FAMILY, MEMBER PARP"/>
    <property type="match status" value="1"/>
</dbReference>
<feature type="domain" description="UBC core" evidence="6">
    <location>
        <begin position="1042"/>
        <end position="1220"/>
    </location>
</feature>
<dbReference type="GO" id="GO:0003950">
    <property type="term" value="F:NAD+ poly-ADP-ribosyltransferase activity"/>
    <property type="evidence" value="ECO:0007669"/>
    <property type="project" value="InterPro"/>
</dbReference>
<dbReference type="Proteomes" id="UP001221413">
    <property type="component" value="Unassembled WGS sequence"/>
</dbReference>
<dbReference type="InterPro" id="IPR000608">
    <property type="entry name" value="UBC"/>
</dbReference>
<evidence type="ECO:0000256" key="5">
    <source>
        <dbReference type="SAM" id="MobiDB-lite"/>
    </source>
</evidence>
<keyword evidence="2" id="KW-0808">Transferase</keyword>
<keyword evidence="1" id="KW-0328">Glycosyltransferase</keyword>
<proteinExistence type="predicted"/>
<keyword evidence="3" id="KW-0548">Nucleotidyltransferase</keyword>
<accession>A0AAD6NGA7</accession>
<organism evidence="7 8">
    <name type="scientific">Drechslerella dactyloides</name>
    <name type="common">Nematode-trapping fungus</name>
    <name type="synonym">Arthrobotrys dactyloides</name>
    <dbReference type="NCBI Taxonomy" id="74499"/>
    <lineage>
        <taxon>Eukaryota</taxon>
        <taxon>Fungi</taxon>
        <taxon>Dikarya</taxon>
        <taxon>Ascomycota</taxon>
        <taxon>Pezizomycotina</taxon>
        <taxon>Orbiliomycetes</taxon>
        <taxon>Orbiliales</taxon>
        <taxon>Orbiliaceae</taxon>
        <taxon>Drechslerella</taxon>
    </lineage>
</organism>
<gene>
    <name evidence="7" type="ORF">Dda_7977</name>
</gene>
<evidence type="ECO:0000256" key="1">
    <source>
        <dbReference type="ARBA" id="ARBA00022676"/>
    </source>
</evidence>
<evidence type="ECO:0000259" key="6">
    <source>
        <dbReference type="PROSITE" id="PS50127"/>
    </source>
</evidence>
<dbReference type="Gene3D" id="3.90.228.10">
    <property type="match status" value="1"/>
</dbReference>
<sequence length="1220" mass="134423">MPRKAFVADLQQVQAHSPHPAVTNIKKGDDDGSFTFSVTPTASAKPIEVTALIPELSDYPSEHECVLFITSEGASQAVSDAIESLNVRATKVQNIITATAAAICSKRGVKRQHSSDSKSDPDAMDVDSPFDDEDPDADGEEAFGFGDDDDYGSIEDGWSPAISENGLTIEDSQVAGSADPMQSEYIKEFCSDLRTVKSSGFKVGVIGSLPGGSGYLAISIRIAKLGISDEAMTAWRLNPDKYLVLLMHYPQGYKPFSVMAKDSYTAKRWLQIYVGTSSTYKPSQQEAITAFTKVKKFKEDQDGNIHIFKGEGGRLDVHGLSDSQPNSSTHAATTFEGTFISRPVSELLNERLLALVMYRISFGFGWDGAELFYEDFQGRERTDSVDDRYYQQNHGPSNLPPLSQSDSLNTAEERTDVVFPLVAMQYLLRHFVRCTEFCLVCHNKINANFEALKPYVCDKPLCLYQYMALGFGPSMEYEILDQPSVIDLLISFCWFSAAHGKLSEFPTGLNLTVPSPGPLSLSAVYDRVTQELSIAVIEGETPKLSTGDWIVMMAVSGSEMIHCRVTDGEYYPLVRLSVLPTSAQSQFVQQVDAGMNFIDTKIAVTYGVYGAHFDDLSASDKRNSVVQMLETLPSVNEMRDWLVLNTKVGEEISLKSWKNKISPSALLLLRWIVASNRSCIVQIDQTPDDPFEIAQTETPPDVASSVAETKDKKKSIIGEERVHGMDGYIQFRFAMGAPDKEQRFVNEVKTAVQTNGLAFPTLFAFHGSPIWNWHSIIREGLHFRETAHGRAYGNGVYHSLDASVSLGYTGSSYRPSYSSSLNSPSTGQRWWSKSHLCINSAMCLNEIVNLPAAFVSRSPHLVVDKVDWIQTRYLFVQTGRPTTAPAQQTVPAAPVPARVLPQDPAMTPRGIGHKNLVIPETASTVRTRSGNSLNISHHLCQPSPPKKSKLSSTIGRIVRAATGSFTDPITIEDDGYASAATDADDLRILTIDDKGKGKDKGASTAKDSKKKDKKKDTNAFVPGQLDIASIQLLEEPPYASPLATKRIQQELKALLKIQQTHDLEELGWYINHEHIQNVYQWIIELHSFESSLPLAEDMKKSGVNSIVMEVRFGKDFPMTPPFFRVISPRFLPFQRRGGGHVTAGGALCMELLTNSGWSAVSSLESVFLQIRLAMSSLEPYPARLDGGAGSSYSTHEAKDAFVRACRTHGWQVPPDFNSII</sequence>
<evidence type="ECO:0000313" key="7">
    <source>
        <dbReference type="EMBL" id="KAJ6257092.1"/>
    </source>
</evidence>
<dbReference type="Gene3D" id="3.10.110.10">
    <property type="entry name" value="Ubiquitin Conjugating Enzyme"/>
    <property type="match status" value="1"/>
</dbReference>
<dbReference type="EMBL" id="JAQGDS010000011">
    <property type="protein sequence ID" value="KAJ6257092.1"/>
    <property type="molecule type" value="Genomic_DNA"/>
</dbReference>
<comment type="caution">
    <text evidence="7">The sequence shown here is derived from an EMBL/GenBank/DDBJ whole genome shotgun (WGS) entry which is preliminary data.</text>
</comment>
<dbReference type="GO" id="GO:0016779">
    <property type="term" value="F:nucleotidyltransferase activity"/>
    <property type="evidence" value="ECO:0007669"/>
    <property type="project" value="UniProtKB-KW"/>
</dbReference>
<dbReference type="CDD" id="cd23802">
    <property type="entry name" value="UBCc_UBE2Q"/>
    <property type="match status" value="1"/>
</dbReference>
<dbReference type="AlphaFoldDB" id="A0AAD6NGA7"/>
<evidence type="ECO:0000256" key="2">
    <source>
        <dbReference type="ARBA" id="ARBA00022679"/>
    </source>
</evidence>
<evidence type="ECO:0000256" key="4">
    <source>
        <dbReference type="ARBA" id="ARBA00023027"/>
    </source>
</evidence>
<feature type="region of interest" description="Disordered" evidence="5">
    <location>
        <begin position="109"/>
        <end position="146"/>
    </location>
</feature>
<feature type="compositionally biased region" description="Acidic residues" evidence="5">
    <location>
        <begin position="122"/>
        <end position="146"/>
    </location>
</feature>
<keyword evidence="8" id="KW-1185">Reference proteome</keyword>
<dbReference type="SUPFAM" id="SSF56399">
    <property type="entry name" value="ADP-ribosylation"/>
    <property type="match status" value="1"/>
</dbReference>
<protein>
    <submittedName>
        <fullName evidence="7">Ubiquitin-conjugating enzyme</fullName>
    </submittedName>
</protein>
<feature type="region of interest" description="Disordered" evidence="5">
    <location>
        <begin position="993"/>
        <end position="1017"/>
    </location>
</feature>
<evidence type="ECO:0000256" key="3">
    <source>
        <dbReference type="ARBA" id="ARBA00022695"/>
    </source>
</evidence>
<name>A0AAD6NGA7_DREDA</name>
<dbReference type="SMART" id="SM00212">
    <property type="entry name" value="UBCc"/>
    <property type="match status" value="1"/>
</dbReference>
<dbReference type="FunFam" id="3.10.110.10:FF:000107">
    <property type="entry name" value="Ubiquitin conjugating enzyme, putative"/>
    <property type="match status" value="1"/>
</dbReference>
<dbReference type="PROSITE" id="PS50127">
    <property type="entry name" value="UBC_2"/>
    <property type="match status" value="1"/>
</dbReference>
<keyword evidence="4" id="KW-0520">NAD</keyword>
<dbReference type="Pfam" id="PF00644">
    <property type="entry name" value="PARP"/>
    <property type="match status" value="1"/>
</dbReference>
<evidence type="ECO:0000313" key="8">
    <source>
        <dbReference type="Proteomes" id="UP001221413"/>
    </source>
</evidence>
<dbReference type="InterPro" id="IPR012317">
    <property type="entry name" value="Poly(ADP-ribose)pol_cat_dom"/>
</dbReference>
<dbReference type="SUPFAM" id="SSF54495">
    <property type="entry name" value="UBC-like"/>
    <property type="match status" value="1"/>
</dbReference>
<dbReference type="InterPro" id="IPR016135">
    <property type="entry name" value="UBQ-conjugating_enzyme/RWD"/>
</dbReference>
<dbReference type="InterPro" id="IPR051838">
    <property type="entry name" value="ARTD_PARP"/>
</dbReference>
<reference evidence="7" key="1">
    <citation type="submission" date="2023-01" db="EMBL/GenBank/DDBJ databases">
        <title>The chitinases involved in constricting ring structure development in the nematode-trapping fungus Drechslerella dactyloides.</title>
        <authorList>
            <person name="Wang R."/>
            <person name="Zhang L."/>
            <person name="Tang P."/>
            <person name="Li S."/>
            <person name="Liang L."/>
        </authorList>
    </citation>
    <scope>NUCLEOTIDE SEQUENCE</scope>
    <source>
        <strain evidence="7">YMF1.00031</strain>
    </source>
</reference>